<dbReference type="GO" id="GO:0015031">
    <property type="term" value="P:protein transport"/>
    <property type="evidence" value="ECO:0007669"/>
    <property type="project" value="UniProtKB-KW"/>
</dbReference>
<comment type="caution">
    <text evidence="14">The sequence shown here is derived from an EMBL/GenBank/DDBJ whole genome shotgun (WGS) entry which is preliminary data.</text>
</comment>
<feature type="region of interest" description="Disordered" evidence="12">
    <location>
        <begin position="2237"/>
        <end position="2261"/>
    </location>
</feature>
<evidence type="ECO:0000256" key="12">
    <source>
        <dbReference type="SAM" id="MobiDB-lite"/>
    </source>
</evidence>
<evidence type="ECO:0000256" key="1">
    <source>
        <dbReference type="ARBA" id="ARBA00004259"/>
    </source>
</evidence>
<comment type="similarity">
    <text evidence="3">Belongs to the SNF7 family.</text>
</comment>
<feature type="region of interest" description="Disordered" evidence="12">
    <location>
        <begin position="745"/>
        <end position="764"/>
    </location>
</feature>
<feature type="compositionally biased region" description="Polar residues" evidence="12">
    <location>
        <begin position="1217"/>
        <end position="1226"/>
    </location>
</feature>
<evidence type="ECO:0000256" key="6">
    <source>
        <dbReference type="ARBA" id="ARBA00022927"/>
    </source>
</evidence>
<dbReference type="GO" id="GO:0005635">
    <property type="term" value="C:nuclear envelope"/>
    <property type="evidence" value="ECO:0007669"/>
    <property type="project" value="UniProtKB-SubCell"/>
</dbReference>
<comment type="subcellular location">
    <subcellularLocation>
        <location evidence="2">Cytoplasm</location>
    </subcellularLocation>
    <subcellularLocation>
        <location evidence="1">Nucleus envelope</location>
    </subcellularLocation>
</comment>
<feature type="coiled-coil region" evidence="11">
    <location>
        <begin position="1493"/>
        <end position="1534"/>
    </location>
</feature>
<evidence type="ECO:0000256" key="2">
    <source>
        <dbReference type="ARBA" id="ARBA00004496"/>
    </source>
</evidence>
<feature type="compositionally biased region" description="Basic and acidic residues" evidence="12">
    <location>
        <begin position="1718"/>
        <end position="1730"/>
    </location>
</feature>
<feature type="compositionally biased region" description="Low complexity" evidence="12">
    <location>
        <begin position="446"/>
        <end position="455"/>
    </location>
</feature>
<reference evidence="14 15" key="1">
    <citation type="submission" date="2022-05" db="EMBL/GenBank/DDBJ databases">
        <authorList>
            <consortium name="Genoscope - CEA"/>
            <person name="William W."/>
        </authorList>
    </citation>
    <scope>NUCLEOTIDE SEQUENCE [LARGE SCALE GENOMIC DNA]</scope>
</reference>
<feature type="coiled-coil region" evidence="11">
    <location>
        <begin position="230"/>
        <end position="257"/>
    </location>
</feature>
<feature type="compositionally biased region" description="Basic and acidic residues" evidence="12">
    <location>
        <begin position="1930"/>
        <end position="1946"/>
    </location>
</feature>
<accession>A0AAU9XRF6</accession>
<dbReference type="GO" id="GO:0000815">
    <property type="term" value="C:ESCRT III complex"/>
    <property type="evidence" value="ECO:0007669"/>
    <property type="project" value="TreeGrafter"/>
</dbReference>
<evidence type="ECO:0000256" key="3">
    <source>
        <dbReference type="ARBA" id="ARBA00006190"/>
    </source>
</evidence>
<feature type="region of interest" description="Disordered" evidence="12">
    <location>
        <begin position="1922"/>
        <end position="1946"/>
    </location>
</feature>
<dbReference type="GO" id="GO:0032511">
    <property type="term" value="P:late endosome to vacuole transport via multivesicular body sorting pathway"/>
    <property type="evidence" value="ECO:0007669"/>
    <property type="project" value="TreeGrafter"/>
</dbReference>
<dbReference type="GO" id="GO:0005771">
    <property type="term" value="C:multivesicular body"/>
    <property type="evidence" value="ECO:0007669"/>
    <property type="project" value="TreeGrafter"/>
</dbReference>
<feature type="region of interest" description="Disordered" evidence="12">
    <location>
        <begin position="1287"/>
        <end position="1325"/>
    </location>
</feature>
<feature type="compositionally biased region" description="Basic residues" evidence="12">
    <location>
        <begin position="400"/>
        <end position="411"/>
    </location>
</feature>
<keyword evidence="5" id="KW-0963">Cytoplasm</keyword>
<dbReference type="Pfam" id="PF25239">
    <property type="entry name" value="WHD_CHMP7"/>
    <property type="match status" value="1"/>
</dbReference>
<keyword evidence="8" id="KW-0539">Nucleus</keyword>
<name>A0AAU9XRF6_9CNID</name>
<evidence type="ECO:0000259" key="13">
    <source>
        <dbReference type="Pfam" id="PF25239"/>
    </source>
</evidence>
<dbReference type="EMBL" id="CALNXJ010000053">
    <property type="protein sequence ID" value="CAH3153599.1"/>
    <property type="molecule type" value="Genomic_DNA"/>
</dbReference>
<gene>
    <name evidence="14" type="ORF">PMEA_00027195</name>
</gene>
<keyword evidence="15" id="KW-1185">Reference proteome</keyword>
<evidence type="ECO:0000256" key="8">
    <source>
        <dbReference type="ARBA" id="ARBA00023242"/>
    </source>
</evidence>
<keyword evidence="6" id="KW-0653">Protein transport</keyword>
<feature type="compositionally biased region" description="Basic and acidic residues" evidence="12">
    <location>
        <begin position="412"/>
        <end position="426"/>
    </location>
</feature>
<feature type="compositionally biased region" description="Basic and acidic residues" evidence="12">
    <location>
        <begin position="1291"/>
        <end position="1304"/>
    </location>
</feature>
<feature type="region of interest" description="Disordered" evidence="12">
    <location>
        <begin position="1718"/>
        <end position="1740"/>
    </location>
</feature>
<dbReference type="PANTHER" id="PTHR22761">
    <property type="entry name" value="CHARGED MULTIVESICULAR BODY PROTEIN"/>
    <property type="match status" value="1"/>
</dbReference>
<feature type="compositionally biased region" description="Basic and acidic residues" evidence="12">
    <location>
        <begin position="433"/>
        <end position="445"/>
    </location>
</feature>
<proteinExistence type="inferred from homology"/>
<organism evidence="14 15">
    <name type="scientific">Pocillopora meandrina</name>
    <dbReference type="NCBI Taxonomy" id="46732"/>
    <lineage>
        <taxon>Eukaryota</taxon>
        <taxon>Metazoa</taxon>
        <taxon>Cnidaria</taxon>
        <taxon>Anthozoa</taxon>
        <taxon>Hexacorallia</taxon>
        <taxon>Scleractinia</taxon>
        <taxon>Astrocoeniina</taxon>
        <taxon>Pocilloporidae</taxon>
        <taxon>Pocillopora</taxon>
    </lineage>
</organism>
<evidence type="ECO:0000256" key="5">
    <source>
        <dbReference type="ARBA" id="ARBA00022490"/>
    </source>
</evidence>
<feature type="compositionally biased region" description="Low complexity" evidence="12">
    <location>
        <begin position="1227"/>
        <end position="1255"/>
    </location>
</feature>
<dbReference type="GO" id="GO:0009898">
    <property type="term" value="C:cytoplasmic side of plasma membrane"/>
    <property type="evidence" value="ECO:0007669"/>
    <property type="project" value="TreeGrafter"/>
</dbReference>
<feature type="domain" description="CHMP7 winged helix" evidence="13">
    <location>
        <begin position="145"/>
        <end position="213"/>
    </location>
</feature>
<dbReference type="Pfam" id="PF03357">
    <property type="entry name" value="Snf7"/>
    <property type="match status" value="1"/>
</dbReference>
<evidence type="ECO:0000313" key="14">
    <source>
        <dbReference type="EMBL" id="CAH3153599.1"/>
    </source>
</evidence>
<keyword evidence="4" id="KW-0813">Transport</keyword>
<feature type="compositionally biased region" description="Basic and acidic residues" evidence="12">
    <location>
        <begin position="745"/>
        <end position="754"/>
    </location>
</feature>
<evidence type="ECO:0000313" key="15">
    <source>
        <dbReference type="Proteomes" id="UP001159428"/>
    </source>
</evidence>
<dbReference type="InterPro" id="IPR057471">
    <property type="entry name" value="CHMP7_WHD"/>
</dbReference>
<dbReference type="Proteomes" id="UP001159428">
    <property type="component" value="Unassembled WGS sequence"/>
</dbReference>
<evidence type="ECO:0000256" key="11">
    <source>
        <dbReference type="SAM" id="Coils"/>
    </source>
</evidence>
<protein>
    <recommendedName>
        <fullName evidence="9">Charged multivesicular body protein 7</fullName>
    </recommendedName>
    <alternativeName>
        <fullName evidence="10">Chromatin-modifying protein 7</fullName>
    </alternativeName>
</protein>
<feature type="region of interest" description="Disordered" evidence="12">
    <location>
        <begin position="365"/>
        <end position="483"/>
    </location>
</feature>
<dbReference type="PANTHER" id="PTHR22761:SF21">
    <property type="entry name" value="CHARGED MULTIVESICULAR BODY PROTEIN 7"/>
    <property type="match status" value="1"/>
</dbReference>
<evidence type="ECO:0000256" key="10">
    <source>
        <dbReference type="ARBA" id="ARBA00041629"/>
    </source>
</evidence>
<evidence type="ECO:0000256" key="4">
    <source>
        <dbReference type="ARBA" id="ARBA00022448"/>
    </source>
</evidence>
<dbReference type="GO" id="GO:0006900">
    <property type="term" value="P:vesicle budding from membrane"/>
    <property type="evidence" value="ECO:0007669"/>
    <property type="project" value="TreeGrafter"/>
</dbReference>
<dbReference type="Pfam" id="PF25880">
    <property type="entry name" value="WHD_CHMP7_1st"/>
    <property type="match status" value="1"/>
</dbReference>
<feature type="compositionally biased region" description="Basic and acidic residues" evidence="12">
    <location>
        <begin position="474"/>
        <end position="483"/>
    </location>
</feature>
<feature type="region of interest" description="Disordered" evidence="12">
    <location>
        <begin position="1208"/>
        <end position="1257"/>
    </location>
</feature>
<evidence type="ECO:0000256" key="9">
    <source>
        <dbReference type="ARBA" id="ARBA00041077"/>
    </source>
</evidence>
<evidence type="ECO:0000256" key="7">
    <source>
        <dbReference type="ARBA" id="ARBA00023054"/>
    </source>
</evidence>
<keyword evidence="7 11" id="KW-0175">Coiled coil</keyword>
<sequence>MADSETECLPADWEDNDRMNFMFSAFPESREVNPKHWDSKLNFWSKAILENCEHHEDIFINLATLKCRFTRNSLTPLGLRIVLKQMIQQGKLVRKQDFMNFNNDGWMSWSFGLAKRSFWWGVHTVMGSDDAVNLDDKFVLVDAAKENAEWLLAKHYAGVQCETTDHVIPWNVMKMRCKKFDDETLEVLLAYLQQHGKAVVYVTPEGEKVIKFARKGEEKVTAVSDNDVDIVRLRKTVASLTLQVNKLSDEVESCRLQAAGFAKEGSRTKALKLLRRKELRKRTLDKAIADLQSFEEILHRIQNAHTDRLVIEALKAGTAALKGAHSGMTIEKVEDVIDDLNEGINESQDINSAILEGNVRRLSEASGIGPDEMEELERELESLDIGEKGSSCKNSEKQTRKQHKKAIRRIWQRRERVQKLDQKMMSEEVGSEVPRKQDSKAEENNSKSAVSSGSSDELKRNAQSAENLTADETESVRVDSKEDNEVCHSLSSRLVSKSSAAFPVRRVSSFTYLRDVKGRMKSSAKHCKSEGNISSIELAPSLNGSKWPEFLCSNHTGQEHTSEYEVEGVEIQTISEEMLTDGYCFFRFHRVIDYEQRQRSQSDSTDLNSSGAFTAEKLRKTQSYTVFPHINKNSTCSDDEPSFNLYRTSCFRVMPHLSEGSFHNEYFPTISVLSRSSQFENYPLNMTCEISSESDDSVRELEVNNQTVLHTWRRPAQRTMSYSEPAPVEPEGRVRTWSLPDLEEKRSRGQETMHKVKASPSRLQFPEQSLKNLREERSLSSLGHTSEAVRSRSSSVMSLVDNYDSQICDQHFSSQEPLEAEEVMGHWVNRNRRQSISKQPSFLLVKEVDEENEAKDRKTPSAVSLVNEVAEQVLSSHEMSVSSESGNDDVSTVGAAVRMWRTKQSERRATIASDSPLNDIPKYASEIEQQAFSRIKQWKNSFALKLNNVLGERFQEMVAKKEEESSRKKKPKVLNVPMNLSDQEIGQLRNKILLELKQKTAGGGSHETLTDNDVLLPPTLPIPRVKFPRKASSDQNPADLRAQMMKELSHRVSSVLDDEEATHCYRPSSLVPVSTKNSLRAKHQNVDYIPHGTGYKLLDPDGIYDLLNWHETERKRLKAELEGLPQADLQGRQVVIDRDDANKVLHSMFKIMEDIFTGTIKRFMGSEESVVTVATSDNGGKANLSNTTGIGEQTQSTISGLAYRATKTANEGRTHTSGESIFSQTGSIESLSSESSAELPSSESSMTGISFSSSSDAVDVCDGPNTNASRSYNNIAVSVNSNLVSASLSQEADRESNREHKRAADGLTTRGKTDGLTTHGKADGSDKDQIVRIESIEFFLEHRQDDANEDMLNVVKERAIGGLLATSNSSEEASLLCTFKTESTDTTIEPLYLRKQNENSDEKVYQMKIQELQETLQRKTVYGEVLEEEIKCLKNDLSSVKSNSEYWFDQCAKKKEKIQELLINTQDVTSLNFELRREISQKSKVINERDEEIKRLIKSKTEAEILLREVKEKLSEAHKETQLLKLELAQMKEDKRSTAFQTDGKVLTKSDIPNDNLRTIYKEKTRSLVSNPGEQVIPSKVEYSTLHQGFMSSTSKDERQQSTVDREEIATNVRKAKSTFSAKDGNKGTQSSWLPTRAFLESNCPMTRDPEKTKKAVREWLNNIIREANNKLTREQKISNLESTDDNESKKYFDGGKKRASCSLRETVASFQEKISKDDSKLMEQHHETSSSRLGKKTRRLDRQEPFRTAEHATKEFFVSKRNLATEQHAIQQDEVTAVRKDSNLATHYSLDSCIEPFDSPFLTCFDVVDVSTADPIDSVEPFSEVFLPWLDYTDAEYRTNTEDLRRKVRREGQHSTHKAGLNKFFSSSDAKKTKPREFKIEQLIADEMDLLPSSNKETCSKGAQIERYCQQNTEERKKLLTHKTSVTTKKTDESTSKHERPDSIRYKPSGFEQFEKVNLESLYALQGSFGADSRADTLLVDETELNDSLGFLMGLYEVTPLSDEFNTVEKDIERLLVNLDAKTRSLVDSKREHSSALEKVLTLKLVESKVMVGNNNGLIDSISAEIKLNKEKFGNEIERGNISNVPQIHEEVETSVTYPVVEKGSRMTKKQRFVPEQHTRVELPHRTYEQDDESDEQNIEGRNGYGTEFVEEKTVDAEHWICNLFKGIGAVEKMNKLKTNGTEESENVTRKKVRQGQETDLKDFFPSWYLPESVEFLSSLNKRVIANEKRWRDGSHVAPNNCERRGNVHSGSDSTGTKKFTETIPFGHKRQQRKAERDFRLALWQEKNALLRDENGDPVNTNNIDGSLQGKIGEKFKRASRFREEETYKVILIFLKVIRPCNNMPPYPLLAL</sequence>
<feature type="compositionally biased region" description="Polar residues" evidence="12">
    <location>
        <begin position="2250"/>
        <end position="2259"/>
    </location>
</feature>
<dbReference type="InterPro" id="IPR005024">
    <property type="entry name" value="Snf7_fam"/>
</dbReference>
<dbReference type="Gene3D" id="6.10.140.1230">
    <property type="match status" value="1"/>
</dbReference>